<organism evidence="2 3">
    <name type="scientific">Gigaspora margarita</name>
    <dbReference type="NCBI Taxonomy" id="4874"/>
    <lineage>
        <taxon>Eukaryota</taxon>
        <taxon>Fungi</taxon>
        <taxon>Fungi incertae sedis</taxon>
        <taxon>Mucoromycota</taxon>
        <taxon>Glomeromycotina</taxon>
        <taxon>Glomeromycetes</taxon>
        <taxon>Diversisporales</taxon>
        <taxon>Gigasporaceae</taxon>
        <taxon>Gigaspora</taxon>
    </lineage>
</organism>
<evidence type="ECO:0000256" key="1">
    <source>
        <dbReference type="SAM" id="MobiDB-lite"/>
    </source>
</evidence>
<dbReference type="EMBL" id="CAJVQB010057316">
    <property type="protein sequence ID" value="CAG8838104.1"/>
    <property type="molecule type" value="Genomic_DNA"/>
</dbReference>
<feature type="non-terminal residue" evidence="2">
    <location>
        <position position="82"/>
    </location>
</feature>
<dbReference type="Proteomes" id="UP000789901">
    <property type="component" value="Unassembled WGS sequence"/>
</dbReference>
<evidence type="ECO:0000313" key="3">
    <source>
        <dbReference type="Proteomes" id="UP000789901"/>
    </source>
</evidence>
<reference evidence="2 3" key="1">
    <citation type="submission" date="2021-06" db="EMBL/GenBank/DDBJ databases">
        <authorList>
            <person name="Kallberg Y."/>
            <person name="Tangrot J."/>
            <person name="Rosling A."/>
        </authorList>
    </citation>
    <scope>NUCLEOTIDE SEQUENCE [LARGE SCALE GENOMIC DNA]</scope>
    <source>
        <strain evidence="2 3">120-4 pot B 10/14</strain>
    </source>
</reference>
<feature type="region of interest" description="Disordered" evidence="1">
    <location>
        <begin position="1"/>
        <end position="33"/>
    </location>
</feature>
<evidence type="ECO:0000313" key="2">
    <source>
        <dbReference type="EMBL" id="CAG8838104.1"/>
    </source>
</evidence>
<comment type="caution">
    <text evidence="2">The sequence shown here is derived from an EMBL/GenBank/DDBJ whole genome shotgun (WGS) entry which is preliminary data.</text>
</comment>
<feature type="compositionally biased region" description="Basic and acidic residues" evidence="1">
    <location>
        <begin position="9"/>
        <end position="22"/>
    </location>
</feature>
<name>A0ABN7WQF1_GIGMA</name>
<keyword evidence="3" id="KW-1185">Reference proteome</keyword>
<protein>
    <submittedName>
        <fullName evidence="2">16581_t:CDS:1</fullName>
    </submittedName>
</protein>
<gene>
    <name evidence="2" type="ORF">GMARGA_LOCUS33808</name>
</gene>
<proteinExistence type="predicted"/>
<sequence length="82" mass="9589">MPINLNNDDNSRSNIDEKDSDNKNSNNNQRNYWDWDPRKTYTGWDYQRHFAKNGLFVAFSRSNSFGVLEHNALLDALAHSVK</sequence>
<accession>A0ABN7WQF1</accession>